<dbReference type="EMBL" id="MU118036">
    <property type="protein sequence ID" value="KAF9647352.1"/>
    <property type="molecule type" value="Genomic_DNA"/>
</dbReference>
<dbReference type="Proteomes" id="UP000886501">
    <property type="component" value="Unassembled WGS sequence"/>
</dbReference>
<comment type="caution">
    <text evidence="1">The sequence shown here is derived from an EMBL/GenBank/DDBJ whole genome shotgun (WGS) entry which is preliminary data.</text>
</comment>
<sequence>MECLHHAHVTPPQSHLPNHLNRAGWTQVWGPRFKHHSILDPWRVEKGSGHPDPSEIHPAQEMNPETRCGMEISSLELTGNVSPPPTPSHPDSLPGLLHAAYPTRSPALHTHPSPSPTSTSKSKVPPSTKILRLASAAAFSCAAGCVTRV</sequence>
<evidence type="ECO:0000313" key="2">
    <source>
        <dbReference type="Proteomes" id="UP000886501"/>
    </source>
</evidence>
<gene>
    <name evidence="1" type="ORF">BDM02DRAFT_2716809</name>
</gene>
<proteinExistence type="predicted"/>
<keyword evidence="2" id="KW-1185">Reference proteome</keyword>
<protein>
    <submittedName>
        <fullName evidence="1">Uncharacterized protein</fullName>
    </submittedName>
</protein>
<evidence type="ECO:0000313" key="1">
    <source>
        <dbReference type="EMBL" id="KAF9647352.1"/>
    </source>
</evidence>
<reference evidence="1" key="1">
    <citation type="submission" date="2019-10" db="EMBL/GenBank/DDBJ databases">
        <authorList>
            <consortium name="DOE Joint Genome Institute"/>
            <person name="Kuo A."/>
            <person name="Miyauchi S."/>
            <person name="Kiss E."/>
            <person name="Drula E."/>
            <person name="Kohler A."/>
            <person name="Sanchez-Garcia M."/>
            <person name="Andreopoulos B."/>
            <person name="Barry K.W."/>
            <person name="Bonito G."/>
            <person name="Buee M."/>
            <person name="Carver A."/>
            <person name="Chen C."/>
            <person name="Cichocki N."/>
            <person name="Clum A."/>
            <person name="Culley D."/>
            <person name="Crous P.W."/>
            <person name="Fauchery L."/>
            <person name="Girlanda M."/>
            <person name="Hayes R."/>
            <person name="Keri Z."/>
            <person name="Labutti K."/>
            <person name="Lipzen A."/>
            <person name="Lombard V."/>
            <person name="Magnuson J."/>
            <person name="Maillard F."/>
            <person name="Morin E."/>
            <person name="Murat C."/>
            <person name="Nolan M."/>
            <person name="Ohm R."/>
            <person name="Pangilinan J."/>
            <person name="Pereira M."/>
            <person name="Perotto S."/>
            <person name="Peter M."/>
            <person name="Riley R."/>
            <person name="Sitrit Y."/>
            <person name="Stielow B."/>
            <person name="Szollosi G."/>
            <person name="Zifcakova L."/>
            <person name="Stursova M."/>
            <person name="Spatafora J.W."/>
            <person name="Tedersoo L."/>
            <person name="Vaario L.-M."/>
            <person name="Yamada A."/>
            <person name="Yan M."/>
            <person name="Wang P."/>
            <person name="Xu J."/>
            <person name="Bruns T."/>
            <person name="Baldrian P."/>
            <person name="Vilgalys R."/>
            <person name="Henrissat B."/>
            <person name="Grigoriev I.V."/>
            <person name="Hibbett D."/>
            <person name="Nagy L.G."/>
            <person name="Martin F.M."/>
        </authorList>
    </citation>
    <scope>NUCLEOTIDE SEQUENCE</scope>
    <source>
        <strain evidence="1">P2</strain>
    </source>
</reference>
<accession>A0ACB6ZCQ7</accession>
<organism evidence="1 2">
    <name type="scientific">Thelephora ganbajun</name>
    <name type="common">Ganba fungus</name>
    <dbReference type="NCBI Taxonomy" id="370292"/>
    <lineage>
        <taxon>Eukaryota</taxon>
        <taxon>Fungi</taxon>
        <taxon>Dikarya</taxon>
        <taxon>Basidiomycota</taxon>
        <taxon>Agaricomycotina</taxon>
        <taxon>Agaricomycetes</taxon>
        <taxon>Thelephorales</taxon>
        <taxon>Thelephoraceae</taxon>
        <taxon>Thelephora</taxon>
    </lineage>
</organism>
<name>A0ACB6ZCQ7_THEGA</name>
<reference evidence="1" key="2">
    <citation type="journal article" date="2020" name="Nat. Commun.">
        <title>Large-scale genome sequencing of mycorrhizal fungi provides insights into the early evolution of symbiotic traits.</title>
        <authorList>
            <person name="Miyauchi S."/>
            <person name="Kiss E."/>
            <person name="Kuo A."/>
            <person name="Drula E."/>
            <person name="Kohler A."/>
            <person name="Sanchez-Garcia M."/>
            <person name="Morin E."/>
            <person name="Andreopoulos B."/>
            <person name="Barry K.W."/>
            <person name="Bonito G."/>
            <person name="Buee M."/>
            <person name="Carver A."/>
            <person name="Chen C."/>
            <person name="Cichocki N."/>
            <person name="Clum A."/>
            <person name="Culley D."/>
            <person name="Crous P.W."/>
            <person name="Fauchery L."/>
            <person name="Girlanda M."/>
            <person name="Hayes R.D."/>
            <person name="Keri Z."/>
            <person name="LaButti K."/>
            <person name="Lipzen A."/>
            <person name="Lombard V."/>
            <person name="Magnuson J."/>
            <person name="Maillard F."/>
            <person name="Murat C."/>
            <person name="Nolan M."/>
            <person name="Ohm R.A."/>
            <person name="Pangilinan J."/>
            <person name="Pereira M.F."/>
            <person name="Perotto S."/>
            <person name="Peter M."/>
            <person name="Pfister S."/>
            <person name="Riley R."/>
            <person name="Sitrit Y."/>
            <person name="Stielow J.B."/>
            <person name="Szollosi G."/>
            <person name="Zifcakova L."/>
            <person name="Stursova M."/>
            <person name="Spatafora J.W."/>
            <person name="Tedersoo L."/>
            <person name="Vaario L.M."/>
            <person name="Yamada A."/>
            <person name="Yan M."/>
            <person name="Wang P."/>
            <person name="Xu J."/>
            <person name="Bruns T."/>
            <person name="Baldrian P."/>
            <person name="Vilgalys R."/>
            <person name="Dunand C."/>
            <person name="Henrissat B."/>
            <person name="Grigoriev I.V."/>
            <person name="Hibbett D."/>
            <person name="Nagy L.G."/>
            <person name="Martin F.M."/>
        </authorList>
    </citation>
    <scope>NUCLEOTIDE SEQUENCE</scope>
    <source>
        <strain evidence="1">P2</strain>
    </source>
</reference>